<gene>
    <name evidence="5" type="primary">ABCC10_2</name>
    <name evidence="5" type="ORF">KIN20_019538</name>
</gene>
<evidence type="ECO:0000256" key="2">
    <source>
        <dbReference type="ARBA" id="ARBA00022989"/>
    </source>
</evidence>
<proteinExistence type="predicted"/>
<dbReference type="GO" id="GO:0016020">
    <property type="term" value="C:membrane"/>
    <property type="evidence" value="ECO:0007669"/>
    <property type="project" value="InterPro"/>
</dbReference>
<keyword evidence="1" id="KW-0812">Transmembrane</keyword>
<dbReference type="EMBL" id="JAHQIW010003904">
    <property type="protein sequence ID" value="KAJ1360541.1"/>
    <property type="molecule type" value="Genomic_DNA"/>
</dbReference>
<evidence type="ECO:0000256" key="3">
    <source>
        <dbReference type="ARBA" id="ARBA00023136"/>
    </source>
</evidence>
<dbReference type="Proteomes" id="UP001196413">
    <property type="component" value="Unassembled WGS sequence"/>
</dbReference>
<dbReference type="Gene3D" id="1.20.1560.10">
    <property type="entry name" value="ABC transporter type 1, transmembrane domain"/>
    <property type="match status" value="1"/>
</dbReference>
<dbReference type="SUPFAM" id="SSF90123">
    <property type="entry name" value="ABC transporter transmembrane region"/>
    <property type="match status" value="1"/>
</dbReference>
<sequence>MIALAITYALSLTGLLNGLLGSFIETEKEMISVERIDDYLTNVPAEEDYGKTTA</sequence>
<organism evidence="5 6">
    <name type="scientific">Parelaphostrongylus tenuis</name>
    <name type="common">Meningeal worm</name>
    <dbReference type="NCBI Taxonomy" id="148309"/>
    <lineage>
        <taxon>Eukaryota</taxon>
        <taxon>Metazoa</taxon>
        <taxon>Ecdysozoa</taxon>
        <taxon>Nematoda</taxon>
        <taxon>Chromadorea</taxon>
        <taxon>Rhabditida</taxon>
        <taxon>Rhabditina</taxon>
        <taxon>Rhabditomorpha</taxon>
        <taxon>Strongyloidea</taxon>
        <taxon>Metastrongylidae</taxon>
        <taxon>Parelaphostrongylus</taxon>
    </lineage>
</organism>
<feature type="chain" id="PRO_5042152727" evidence="4">
    <location>
        <begin position="22"/>
        <end position="54"/>
    </location>
</feature>
<dbReference type="AlphaFoldDB" id="A0AAD5N4Y4"/>
<comment type="caution">
    <text evidence="5">The sequence shown here is derived from an EMBL/GenBank/DDBJ whole genome shotgun (WGS) entry which is preliminary data.</text>
</comment>
<keyword evidence="4" id="KW-0732">Signal</keyword>
<evidence type="ECO:0000313" key="6">
    <source>
        <dbReference type="Proteomes" id="UP001196413"/>
    </source>
</evidence>
<feature type="signal peptide" evidence="4">
    <location>
        <begin position="1"/>
        <end position="21"/>
    </location>
</feature>
<keyword evidence="6" id="KW-1185">Reference proteome</keyword>
<dbReference type="GO" id="GO:0005524">
    <property type="term" value="F:ATP binding"/>
    <property type="evidence" value="ECO:0007669"/>
    <property type="project" value="InterPro"/>
</dbReference>
<accession>A0AAD5N4Y4</accession>
<keyword evidence="3" id="KW-0472">Membrane</keyword>
<keyword evidence="2" id="KW-1133">Transmembrane helix</keyword>
<name>A0AAD5N4Y4_PARTN</name>
<dbReference type="InterPro" id="IPR036640">
    <property type="entry name" value="ABC1_TM_sf"/>
</dbReference>
<evidence type="ECO:0000256" key="1">
    <source>
        <dbReference type="ARBA" id="ARBA00022692"/>
    </source>
</evidence>
<reference evidence="5" key="1">
    <citation type="submission" date="2021-06" db="EMBL/GenBank/DDBJ databases">
        <title>Parelaphostrongylus tenuis whole genome reference sequence.</title>
        <authorList>
            <person name="Garwood T.J."/>
            <person name="Larsen P.A."/>
            <person name="Fountain-Jones N.M."/>
            <person name="Garbe J.R."/>
            <person name="Macchietto M.G."/>
            <person name="Kania S.A."/>
            <person name="Gerhold R.W."/>
            <person name="Richards J.E."/>
            <person name="Wolf T.M."/>
        </authorList>
    </citation>
    <scope>NUCLEOTIDE SEQUENCE</scope>
    <source>
        <strain evidence="5">MNPRO001-30</strain>
        <tissue evidence="5">Meninges</tissue>
    </source>
</reference>
<feature type="non-terminal residue" evidence="5">
    <location>
        <position position="54"/>
    </location>
</feature>
<evidence type="ECO:0000313" key="5">
    <source>
        <dbReference type="EMBL" id="KAJ1360541.1"/>
    </source>
</evidence>
<evidence type="ECO:0000256" key="4">
    <source>
        <dbReference type="SAM" id="SignalP"/>
    </source>
</evidence>
<protein>
    <submittedName>
        <fullName evidence="5">Multidrug resistance-associated protein 7</fullName>
    </submittedName>
</protein>